<evidence type="ECO:0000313" key="3">
    <source>
        <dbReference type="Proteomes" id="UP000182762"/>
    </source>
</evidence>
<accession>A0A1I6AUQ9</accession>
<reference evidence="2 3" key="1">
    <citation type="submission" date="2016-10" db="EMBL/GenBank/DDBJ databases">
        <authorList>
            <person name="Varghese N."/>
            <person name="Submissions S."/>
        </authorList>
    </citation>
    <scope>NUCLEOTIDE SEQUENCE [LARGE SCALE GENOMIC DNA]</scope>
    <source>
        <strain evidence="2 3">DSM 13796</strain>
    </source>
</reference>
<feature type="compositionally biased region" description="Acidic residues" evidence="1">
    <location>
        <begin position="25"/>
        <end position="34"/>
    </location>
</feature>
<name>A0A1I6AUQ9_9BACI</name>
<gene>
    <name evidence="2" type="ORF">SAMN02745910_03009</name>
</gene>
<proteinExistence type="predicted"/>
<sequence>MADREMDHFSKLMFGYKETTKEEEKETEDQDCEWEERQKVEAEETNSFESYGDMELFEQIFEIMASLERVKPLLKEISPLFLKWLNK</sequence>
<dbReference type="GeneID" id="93711633"/>
<dbReference type="Proteomes" id="UP000182762">
    <property type="component" value="Unassembled WGS sequence"/>
</dbReference>
<dbReference type="RefSeq" id="WP_061803295.1">
    <property type="nucleotide sequence ID" value="NZ_FOXX01000007.1"/>
</dbReference>
<organism evidence="2 3">
    <name type="scientific">Priestia endophytica DSM 13796</name>
    <dbReference type="NCBI Taxonomy" id="1121089"/>
    <lineage>
        <taxon>Bacteria</taxon>
        <taxon>Bacillati</taxon>
        <taxon>Bacillota</taxon>
        <taxon>Bacilli</taxon>
        <taxon>Bacillales</taxon>
        <taxon>Bacillaceae</taxon>
        <taxon>Priestia</taxon>
    </lineage>
</organism>
<keyword evidence="3" id="KW-1185">Reference proteome</keyword>
<evidence type="ECO:0000256" key="1">
    <source>
        <dbReference type="SAM" id="MobiDB-lite"/>
    </source>
</evidence>
<dbReference type="EMBL" id="FOXX01000007">
    <property type="protein sequence ID" value="SFQ72247.1"/>
    <property type="molecule type" value="Genomic_DNA"/>
</dbReference>
<feature type="region of interest" description="Disordered" evidence="1">
    <location>
        <begin position="19"/>
        <end position="45"/>
    </location>
</feature>
<evidence type="ECO:0000313" key="2">
    <source>
        <dbReference type="EMBL" id="SFQ72247.1"/>
    </source>
</evidence>
<comment type="caution">
    <text evidence="2">The sequence shown here is derived from an EMBL/GenBank/DDBJ whole genome shotgun (WGS) entry which is preliminary data.</text>
</comment>
<protein>
    <submittedName>
        <fullName evidence="2">Uncharacterized protein</fullName>
    </submittedName>
</protein>